<dbReference type="AlphaFoldDB" id="A0A378U3A1"/>
<proteinExistence type="predicted"/>
<evidence type="ECO:0000256" key="1">
    <source>
        <dbReference type="SAM" id="MobiDB-lite"/>
    </source>
</evidence>
<dbReference type="EMBL" id="UGQL01000002">
    <property type="protein sequence ID" value="STZ69728.1"/>
    <property type="molecule type" value="Genomic_DNA"/>
</dbReference>
<name>A0A378U3A1_MYROD</name>
<evidence type="ECO:0000313" key="3">
    <source>
        <dbReference type="Proteomes" id="UP000255024"/>
    </source>
</evidence>
<feature type="region of interest" description="Disordered" evidence="1">
    <location>
        <begin position="103"/>
        <end position="123"/>
    </location>
</feature>
<organism evidence="2 3">
    <name type="scientific">Myroides odoratus</name>
    <name type="common">Flavobacterium odoratum</name>
    <dbReference type="NCBI Taxonomy" id="256"/>
    <lineage>
        <taxon>Bacteria</taxon>
        <taxon>Pseudomonadati</taxon>
        <taxon>Bacteroidota</taxon>
        <taxon>Flavobacteriia</taxon>
        <taxon>Flavobacteriales</taxon>
        <taxon>Flavobacteriaceae</taxon>
        <taxon>Myroides</taxon>
    </lineage>
</organism>
<evidence type="ECO:0008006" key="4">
    <source>
        <dbReference type="Google" id="ProtNLM"/>
    </source>
</evidence>
<evidence type="ECO:0000313" key="2">
    <source>
        <dbReference type="EMBL" id="STZ69728.1"/>
    </source>
</evidence>
<sequence>MKKSSKAVSLVLITATLASCSKPTETKEEQQRVFMRADSSAPYTEVTDQYQQQRSSGGGMGMGSALLWYMAFRPMMGGGMGYTSPGISPQSNVGTNTSKADAFKKQTARGGFGNTAKDNTASS</sequence>
<dbReference type="PROSITE" id="PS51257">
    <property type="entry name" value="PROKAR_LIPOPROTEIN"/>
    <property type="match status" value="1"/>
</dbReference>
<dbReference type="RefSeq" id="WP_115092387.1">
    <property type="nucleotide sequence ID" value="NZ_CP068107.1"/>
</dbReference>
<accession>A0A378U3A1</accession>
<reference evidence="2 3" key="1">
    <citation type="submission" date="2018-06" db="EMBL/GenBank/DDBJ databases">
        <authorList>
            <consortium name="Pathogen Informatics"/>
            <person name="Doyle S."/>
        </authorList>
    </citation>
    <scope>NUCLEOTIDE SEQUENCE [LARGE SCALE GENOMIC DNA]</scope>
    <source>
        <strain evidence="2 3">NCTC11179</strain>
    </source>
</reference>
<dbReference type="Proteomes" id="UP000255024">
    <property type="component" value="Unassembled WGS sequence"/>
</dbReference>
<gene>
    <name evidence="2" type="ORF">NCTC11179_03242</name>
</gene>
<protein>
    <recommendedName>
        <fullName evidence="4">Lipoprotein</fullName>
    </recommendedName>
</protein>
<keyword evidence="3" id="KW-1185">Reference proteome</keyword>
<feature type="region of interest" description="Disordered" evidence="1">
    <location>
        <begin position="36"/>
        <end position="58"/>
    </location>
</feature>